<keyword evidence="4" id="KW-1185">Reference proteome</keyword>
<name>A0A1H3NWM8_9PROT</name>
<dbReference type="InterPro" id="IPR023696">
    <property type="entry name" value="Ureohydrolase_dom_sf"/>
</dbReference>
<protein>
    <submittedName>
        <fullName evidence="3">Acetoin utilization deacetylase AcuC</fullName>
    </submittedName>
</protein>
<dbReference type="PANTHER" id="PTHR10625:SF10">
    <property type="entry name" value="HISTONE DEACETYLASE HDAC1"/>
    <property type="match status" value="1"/>
</dbReference>
<dbReference type="InterPro" id="IPR023801">
    <property type="entry name" value="His_deacetylse_dom"/>
</dbReference>
<dbReference type="OrthoDB" id="9808367at2"/>
<dbReference type="GO" id="GO:0004407">
    <property type="term" value="F:histone deacetylase activity"/>
    <property type="evidence" value="ECO:0007669"/>
    <property type="project" value="TreeGrafter"/>
</dbReference>
<feature type="domain" description="Histone deacetylase" evidence="2">
    <location>
        <begin position="20"/>
        <end position="303"/>
    </location>
</feature>
<dbReference type="InterPro" id="IPR037138">
    <property type="entry name" value="His_deacetylse_dom_sf"/>
</dbReference>
<dbReference type="PANTHER" id="PTHR10625">
    <property type="entry name" value="HISTONE DEACETYLASE HDAC1-RELATED"/>
    <property type="match status" value="1"/>
</dbReference>
<organism evidence="3 4">
    <name type="scientific">Nitrosomonas halophila</name>
    <dbReference type="NCBI Taxonomy" id="44576"/>
    <lineage>
        <taxon>Bacteria</taxon>
        <taxon>Pseudomonadati</taxon>
        <taxon>Pseudomonadota</taxon>
        <taxon>Betaproteobacteria</taxon>
        <taxon>Nitrosomonadales</taxon>
        <taxon>Nitrosomonadaceae</taxon>
        <taxon>Nitrosomonas</taxon>
    </lineage>
</organism>
<evidence type="ECO:0000256" key="1">
    <source>
        <dbReference type="ARBA" id="ARBA00005947"/>
    </source>
</evidence>
<dbReference type="AlphaFoldDB" id="A0A1H3NWM8"/>
<dbReference type="GO" id="GO:0040029">
    <property type="term" value="P:epigenetic regulation of gene expression"/>
    <property type="evidence" value="ECO:0007669"/>
    <property type="project" value="TreeGrafter"/>
</dbReference>
<reference evidence="3 4" key="1">
    <citation type="submission" date="2016-10" db="EMBL/GenBank/DDBJ databases">
        <authorList>
            <person name="de Groot N.N."/>
        </authorList>
    </citation>
    <scope>NUCLEOTIDE SEQUENCE [LARGE SCALE GENOMIC DNA]</scope>
    <source>
        <strain evidence="3 4">Nm1</strain>
    </source>
</reference>
<dbReference type="Gene3D" id="3.40.800.20">
    <property type="entry name" value="Histone deacetylase domain"/>
    <property type="match status" value="1"/>
</dbReference>
<gene>
    <name evidence="3" type="ORF">SAMN05421881_10827</name>
</gene>
<evidence type="ECO:0000313" key="3">
    <source>
        <dbReference type="EMBL" id="SDY93261.1"/>
    </source>
</evidence>
<dbReference type="STRING" id="44576.SAMN05421881_10827"/>
<evidence type="ECO:0000259" key="2">
    <source>
        <dbReference type="Pfam" id="PF00850"/>
    </source>
</evidence>
<accession>A0A1H3NWM8</accession>
<evidence type="ECO:0000313" key="4">
    <source>
        <dbReference type="Proteomes" id="UP000198640"/>
    </source>
</evidence>
<dbReference type="CDD" id="cd11599">
    <property type="entry name" value="HDAC_classII_2"/>
    <property type="match status" value="1"/>
</dbReference>
<dbReference type="EMBL" id="FNOY01000082">
    <property type="protein sequence ID" value="SDY93261.1"/>
    <property type="molecule type" value="Genomic_DNA"/>
</dbReference>
<dbReference type="Pfam" id="PF00850">
    <property type="entry name" value="Hist_deacetyl"/>
    <property type="match status" value="1"/>
</dbReference>
<dbReference type="RefSeq" id="WP_090415698.1">
    <property type="nucleotide sequence ID" value="NZ_FNOY01000082.1"/>
</dbReference>
<dbReference type="InterPro" id="IPR000286">
    <property type="entry name" value="HDACs"/>
</dbReference>
<dbReference type="Proteomes" id="UP000198640">
    <property type="component" value="Unassembled WGS sequence"/>
</dbReference>
<proteinExistence type="inferred from homology"/>
<dbReference type="SUPFAM" id="SSF52768">
    <property type="entry name" value="Arginase/deacetylase"/>
    <property type="match status" value="1"/>
</dbReference>
<comment type="similarity">
    <text evidence="1">Belongs to the histone deacetylase family.</text>
</comment>
<dbReference type="PRINTS" id="PR01270">
    <property type="entry name" value="HDASUPER"/>
</dbReference>
<sequence>MVTAFITHSVCLKHAMGLGHPECPERLEAIKRQLDAAGIFPALQQHDAPQAECEQLLRVHTESHVRRIESSAPQHGLVSLDPDTSMNPYTLEAAFRAAGAVILATDLVMQGKAANAFCSIRPPGHHATRDQAMGFCFFNNVAVGAAHAISQHGLTRVAIVDFDVHHGNGTEDIFRNDARVLLCSTFQHPFYPYSGAAGSSDHIINVPLVAGSSGEVFRQAVTRYWLPALNAFRPEIIYVSAGFDAHRDDYLAGLNLDESDYAWVTEQIKTVADEHAQGRIISVLEGGYDLAALGRSVVAHIQVLCRG</sequence>